<evidence type="ECO:0000313" key="1">
    <source>
        <dbReference type="EMBL" id="AHF24454.1"/>
    </source>
</evidence>
<dbReference type="GO" id="GO:0008270">
    <property type="term" value="F:zinc ion binding"/>
    <property type="evidence" value="ECO:0007669"/>
    <property type="project" value="TreeGrafter"/>
</dbReference>
<protein>
    <submittedName>
        <fullName evidence="1">Uncharacterized protein</fullName>
    </submittedName>
</protein>
<name>W0FLX1_9BACT</name>
<dbReference type="InterPro" id="IPR050243">
    <property type="entry name" value="PHP_phosphatase"/>
</dbReference>
<dbReference type="AlphaFoldDB" id="W0FLX1"/>
<dbReference type="GO" id="GO:0005829">
    <property type="term" value="C:cytosol"/>
    <property type="evidence" value="ECO:0007669"/>
    <property type="project" value="TreeGrafter"/>
</dbReference>
<reference evidence="1" key="1">
    <citation type="journal article" date="2013" name="PLoS ONE">
        <title>Metagenomic insights into the carbohydrate-active enzymes carried by the microorganisms adhering to solid digesta in the rumen of cows.</title>
        <authorList>
            <person name="Wang L."/>
            <person name="Hatem A."/>
            <person name="Catalyurek U.V."/>
            <person name="Morrison M."/>
            <person name="Yu Z."/>
        </authorList>
    </citation>
    <scope>NUCLEOTIDE SEQUENCE</scope>
</reference>
<dbReference type="InterPro" id="IPR016195">
    <property type="entry name" value="Pol/histidinol_Pase-like"/>
</dbReference>
<dbReference type="SUPFAM" id="SSF89550">
    <property type="entry name" value="PHP domain-like"/>
    <property type="match status" value="1"/>
</dbReference>
<sequence length="264" mass="30401">MSFPIDHDLHCHTQLSECSSDPQQTVEALLAHARRCGYTVQAVTDHLWDSAVPGASNWYAPQDVDHVRQSLPLPQDDQVRMVFGCETEFCGGKKLGLAPEHYDLFDFIVIPPNHFHMVDFVRPKEYDTEEKIADLLVERLEEISELDLPWQKVGIAHMTCGLTFREGDVYRVFRLVDERRYRAVMRRFAKLGAGIELNASGYKAGWRAHEDDILRLYRFAKEEGCRFYLATDAHHPLELDLVPDYAPDFVDALGLTEEHLYRIP</sequence>
<proteinExistence type="predicted"/>
<accession>W0FLX1</accession>
<dbReference type="EMBL" id="KC246794">
    <property type="protein sequence ID" value="AHF24454.1"/>
    <property type="molecule type" value="Genomic_DNA"/>
</dbReference>
<dbReference type="PANTHER" id="PTHR36928:SF1">
    <property type="entry name" value="PHOSPHATASE YCDX-RELATED"/>
    <property type="match status" value="1"/>
</dbReference>
<dbReference type="PANTHER" id="PTHR36928">
    <property type="entry name" value="PHOSPHATASE YCDX-RELATED"/>
    <property type="match status" value="1"/>
</dbReference>
<organism evidence="1">
    <name type="scientific">uncultured bacterium Contig99</name>
    <dbReference type="NCBI Taxonomy" id="1393639"/>
    <lineage>
        <taxon>Bacteria</taxon>
        <taxon>environmental samples</taxon>
    </lineage>
</organism>
<dbReference type="GO" id="GO:0042578">
    <property type="term" value="F:phosphoric ester hydrolase activity"/>
    <property type="evidence" value="ECO:0007669"/>
    <property type="project" value="TreeGrafter"/>
</dbReference>
<dbReference type="Gene3D" id="3.20.20.140">
    <property type="entry name" value="Metal-dependent hydrolases"/>
    <property type="match status" value="1"/>
</dbReference>